<proteinExistence type="predicted"/>
<keyword evidence="2" id="KW-1185">Reference proteome</keyword>
<reference evidence="1 2" key="1">
    <citation type="journal article" date="2024" name="G3 (Bethesda)">
        <title>Genome assembly of Hibiscus sabdariffa L. provides insights into metabolisms of medicinal natural products.</title>
        <authorList>
            <person name="Kim T."/>
        </authorList>
    </citation>
    <scope>NUCLEOTIDE SEQUENCE [LARGE SCALE GENOMIC DNA]</scope>
    <source>
        <strain evidence="1">TK-2024</strain>
        <tissue evidence="1">Old leaves</tissue>
    </source>
</reference>
<comment type="caution">
    <text evidence="1">The sequence shown here is derived from an EMBL/GenBank/DDBJ whole genome shotgun (WGS) entry which is preliminary data.</text>
</comment>
<evidence type="ECO:0000313" key="1">
    <source>
        <dbReference type="EMBL" id="KAK9025207.1"/>
    </source>
</evidence>
<name>A0ABR2SJV2_9ROSI</name>
<evidence type="ECO:0000313" key="2">
    <source>
        <dbReference type="Proteomes" id="UP001396334"/>
    </source>
</evidence>
<gene>
    <name evidence="1" type="ORF">V6N11_065103</name>
</gene>
<organism evidence="1 2">
    <name type="scientific">Hibiscus sabdariffa</name>
    <name type="common">roselle</name>
    <dbReference type="NCBI Taxonomy" id="183260"/>
    <lineage>
        <taxon>Eukaryota</taxon>
        <taxon>Viridiplantae</taxon>
        <taxon>Streptophyta</taxon>
        <taxon>Embryophyta</taxon>
        <taxon>Tracheophyta</taxon>
        <taxon>Spermatophyta</taxon>
        <taxon>Magnoliopsida</taxon>
        <taxon>eudicotyledons</taxon>
        <taxon>Gunneridae</taxon>
        <taxon>Pentapetalae</taxon>
        <taxon>rosids</taxon>
        <taxon>malvids</taxon>
        <taxon>Malvales</taxon>
        <taxon>Malvaceae</taxon>
        <taxon>Malvoideae</taxon>
        <taxon>Hibiscus</taxon>
    </lineage>
</organism>
<dbReference type="Proteomes" id="UP001396334">
    <property type="component" value="Unassembled WGS sequence"/>
</dbReference>
<protein>
    <submittedName>
        <fullName evidence="1">Uncharacterized protein</fullName>
    </submittedName>
</protein>
<dbReference type="EMBL" id="JBBPBN010000014">
    <property type="protein sequence ID" value="KAK9025207.1"/>
    <property type="molecule type" value="Genomic_DNA"/>
</dbReference>
<sequence length="169" mass="18027">MTFMFPPQVSVNTNPNFDSWLKLSAVGFNNFSGRLSGDASGVLTDRHGFQTPIISPLSTPQVCHYGSIPSEFPLIGSLPTLERSGSLLVELSNHDNKKSRSGVLEVSDSQGVGNLTGLPARVDNYMNVDSAANNVVPPHLRQSYAAIAIVSGKENAKGFHGLSDEDTVV</sequence>
<accession>A0ABR2SJV2</accession>